<proteinExistence type="predicted"/>
<dbReference type="AlphaFoldDB" id="A0A9X8N7Y8"/>
<evidence type="ECO:0000313" key="3">
    <source>
        <dbReference type="Proteomes" id="UP000184388"/>
    </source>
</evidence>
<dbReference type="Proteomes" id="UP000184388">
    <property type="component" value="Unassembled WGS sequence"/>
</dbReference>
<gene>
    <name evidence="2" type="ORF">SAMN05216268_126151</name>
</gene>
<comment type="caution">
    <text evidence="2">The sequence shown here is derived from an EMBL/GenBank/DDBJ whole genome shotgun (WGS) entry which is preliminary data.</text>
</comment>
<dbReference type="RefSeq" id="WP_073449084.1">
    <property type="nucleotide sequence ID" value="NZ_FRBK01000026.1"/>
</dbReference>
<reference evidence="3" key="1">
    <citation type="submission" date="2016-11" db="EMBL/GenBank/DDBJ databases">
        <authorList>
            <person name="Jaros S."/>
            <person name="Januszkiewicz K."/>
            <person name="Wedrychowicz H."/>
        </authorList>
    </citation>
    <scope>NUCLEOTIDE SEQUENCE [LARGE SCALE GENOMIC DNA]</scope>
    <source>
        <strain evidence="3">CGMCC 4.3555</strain>
    </source>
</reference>
<evidence type="ECO:0000256" key="1">
    <source>
        <dbReference type="SAM" id="MobiDB-lite"/>
    </source>
</evidence>
<evidence type="ECO:0000313" key="2">
    <source>
        <dbReference type="EMBL" id="SHN24899.1"/>
    </source>
</evidence>
<accession>A0A9X8N7Y8</accession>
<name>A0A9X8N7Y8_9ACTN</name>
<protein>
    <submittedName>
        <fullName evidence="2">Uncharacterized protein</fullName>
    </submittedName>
</protein>
<organism evidence="2 3">
    <name type="scientific">Streptomyces yunnanensis</name>
    <dbReference type="NCBI Taxonomy" id="156453"/>
    <lineage>
        <taxon>Bacteria</taxon>
        <taxon>Bacillati</taxon>
        <taxon>Actinomycetota</taxon>
        <taxon>Actinomycetes</taxon>
        <taxon>Kitasatosporales</taxon>
        <taxon>Streptomycetaceae</taxon>
        <taxon>Streptomyces</taxon>
    </lineage>
</organism>
<sequence>MPEVPGGQFDFRMCEVCGVVLNPVTVRDPETYERIGEPWYEHPDWYELHWPEEHEPVPVHGTPLVAHTPCDICHGDDPRWGFLPRKDILAVLPGGVVLDHGGIWYICDGCKQAATRRSLNKMLQRWWDSPVINAEMTLEEKKAHRSAVVKDLYKAFINSHPAGPYELRLRNDKPQGKPRSRRGM</sequence>
<dbReference type="EMBL" id="FRBK01000026">
    <property type="protein sequence ID" value="SHN24899.1"/>
    <property type="molecule type" value="Genomic_DNA"/>
</dbReference>
<feature type="region of interest" description="Disordered" evidence="1">
    <location>
        <begin position="165"/>
        <end position="184"/>
    </location>
</feature>